<dbReference type="AlphaFoldDB" id="A0A430AVZ5"/>
<organism evidence="2 3">
    <name type="scientific">Vagococcus elongatus</name>
    <dbReference type="NCBI Taxonomy" id="180344"/>
    <lineage>
        <taxon>Bacteria</taxon>
        <taxon>Bacillati</taxon>
        <taxon>Bacillota</taxon>
        <taxon>Bacilli</taxon>
        <taxon>Lactobacillales</taxon>
        <taxon>Enterococcaceae</taxon>
        <taxon>Vagococcus</taxon>
    </lineage>
</organism>
<evidence type="ECO:0000313" key="3">
    <source>
        <dbReference type="Proteomes" id="UP000287605"/>
    </source>
</evidence>
<feature type="transmembrane region" description="Helical" evidence="1">
    <location>
        <begin position="77"/>
        <end position="99"/>
    </location>
</feature>
<reference evidence="2 3" key="1">
    <citation type="submission" date="2017-05" db="EMBL/GenBank/DDBJ databases">
        <title>Vagococcus spp. assemblies.</title>
        <authorList>
            <person name="Gulvik C.A."/>
        </authorList>
    </citation>
    <scope>NUCLEOTIDE SEQUENCE [LARGE SCALE GENOMIC DNA]</scope>
    <source>
        <strain evidence="2 3">CCUG 51432</strain>
    </source>
</reference>
<proteinExistence type="predicted"/>
<evidence type="ECO:0000256" key="1">
    <source>
        <dbReference type="SAM" id="Phobius"/>
    </source>
</evidence>
<keyword evidence="1" id="KW-1133">Transmembrane helix</keyword>
<name>A0A430AVZ5_9ENTE</name>
<comment type="caution">
    <text evidence="2">The sequence shown here is derived from an EMBL/GenBank/DDBJ whole genome shotgun (WGS) entry which is preliminary data.</text>
</comment>
<accession>A0A430AVZ5</accession>
<keyword evidence="1" id="KW-0472">Membrane</keyword>
<dbReference type="Proteomes" id="UP000287605">
    <property type="component" value="Unassembled WGS sequence"/>
</dbReference>
<dbReference type="RefSeq" id="WP_126808599.1">
    <property type="nucleotide sequence ID" value="NZ_NGKA01000008.1"/>
</dbReference>
<dbReference type="EMBL" id="NGKA01000008">
    <property type="protein sequence ID" value="RSU12216.1"/>
    <property type="molecule type" value="Genomic_DNA"/>
</dbReference>
<feature type="transmembrane region" description="Helical" evidence="1">
    <location>
        <begin position="52"/>
        <end position="71"/>
    </location>
</feature>
<keyword evidence="1" id="KW-0812">Transmembrane</keyword>
<keyword evidence="3" id="KW-1185">Reference proteome</keyword>
<evidence type="ECO:0000313" key="2">
    <source>
        <dbReference type="EMBL" id="RSU12216.1"/>
    </source>
</evidence>
<protein>
    <submittedName>
        <fullName evidence="2">Uncharacterized protein</fullName>
    </submittedName>
</protein>
<sequence length="144" mass="16076">MKVLFLIASMAVYYFGIRKVARFILGDKKKLELVEDLTKSVSKSGYKNHSNLMMAAVAISLVFDLAYLLLLSATVGFTMPVVAFVVFTVIASFVQYRRAMQSSKEKSPLKLSLKLIESEYSLPAVMVSITKMMFVAIFIKSITP</sequence>
<gene>
    <name evidence="2" type="ORF">CBF29_06355</name>
</gene>